<name>A0AC59Y8P0_RANTA</name>
<evidence type="ECO:0000313" key="2">
    <source>
        <dbReference type="Proteomes" id="UP001162501"/>
    </source>
</evidence>
<dbReference type="Proteomes" id="UP001162501">
    <property type="component" value="Chromosome 11"/>
</dbReference>
<proteinExistence type="predicted"/>
<gene>
    <name evidence="1" type="ORF">MRATA1EN22A_LOCUS2914</name>
</gene>
<sequence>MQETWFDPWVGTIPWGRDRLKGFPCDSAGKESARNAGDLGSVPVLGRSPGEGKGYLPQYSGLENSMDCIVHGVAKSQTLLSDFQNVYYSSTDTHASIKLAQAYPCFSFLAVYLVILKGLFVYDLCENFPFPQVLWLDLQ</sequence>
<organism evidence="1 2">
    <name type="scientific">Rangifer tarandus platyrhynchus</name>
    <name type="common">Svalbard reindeer</name>
    <dbReference type="NCBI Taxonomy" id="3082113"/>
    <lineage>
        <taxon>Eukaryota</taxon>
        <taxon>Metazoa</taxon>
        <taxon>Chordata</taxon>
        <taxon>Craniata</taxon>
        <taxon>Vertebrata</taxon>
        <taxon>Euteleostomi</taxon>
        <taxon>Mammalia</taxon>
        <taxon>Eutheria</taxon>
        <taxon>Laurasiatheria</taxon>
        <taxon>Artiodactyla</taxon>
        <taxon>Ruminantia</taxon>
        <taxon>Pecora</taxon>
        <taxon>Cervidae</taxon>
        <taxon>Odocoileinae</taxon>
        <taxon>Rangifer</taxon>
    </lineage>
</organism>
<evidence type="ECO:0000313" key="1">
    <source>
        <dbReference type="EMBL" id="CAM9467333.1"/>
    </source>
</evidence>
<protein>
    <submittedName>
        <fullName evidence="1">Uncharacterized protein</fullName>
    </submittedName>
</protein>
<accession>A0AC59Y8P0</accession>
<reference evidence="1" key="1">
    <citation type="submission" date="2023-05" db="EMBL/GenBank/DDBJ databases">
        <authorList>
            <consortium name="ELIXIR-Norway"/>
        </authorList>
    </citation>
    <scope>NUCLEOTIDE SEQUENCE</scope>
</reference>
<reference evidence="1" key="2">
    <citation type="submission" date="2025-03" db="EMBL/GenBank/DDBJ databases">
        <authorList>
            <consortium name="ELIXIR-Norway"/>
            <consortium name="Elixir Norway"/>
        </authorList>
    </citation>
    <scope>NUCLEOTIDE SEQUENCE</scope>
</reference>
<dbReference type="EMBL" id="OX596095">
    <property type="protein sequence ID" value="CAM9467333.1"/>
    <property type="molecule type" value="Genomic_DNA"/>
</dbReference>